<dbReference type="PANTHER" id="PTHR15225">
    <property type="entry name" value="INTERFERON-INDUCED PROTEIN 35/NMI N-MYC/STAT INTERACTING PROTEIN"/>
    <property type="match status" value="1"/>
</dbReference>
<name>A0A7L3WXI9_9GRUI</name>
<feature type="non-terminal residue" evidence="2">
    <location>
        <position position="237"/>
    </location>
</feature>
<dbReference type="EMBL" id="VZUJ01103252">
    <property type="protein sequence ID" value="NXV80329.1"/>
    <property type="molecule type" value="Genomic_DNA"/>
</dbReference>
<evidence type="ECO:0000313" key="2">
    <source>
        <dbReference type="EMBL" id="NXV80329.1"/>
    </source>
</evidence>
<sequence>VFSSVTSLLNMSVFKDQFVLEDLIQELKKTNAALSFGPLQSNGYISVQGSFPEIKFLRDFLLLKAKSLPEKDEREESKTSQKPKRRLQQHRPATEMNNFVHDATGEKQVVVVDTDIYRYMKHFYPRTFQVSSDVVISDVTDGDVTTISIEKAGSRSGAGQVLRVKERIEKQSLNLLYTLRKERIQFKKHTRDQKQKYTQACESLRRRYPSVLIIPYDTHIDVIGDTEVFAFTAELNK</sequence>
<accession>A0A7L3WXI9</accession>
<dbReference type="AlphaFoldDB" id="A0A7L3WXI9"/>
<proteinExistence type="predicted"/>
<feature type="non-terminal residue" evidence="2">
    <location>
        <position position="1"/>
    </location>
</feature>
<dbReference type="OrthoDB" id="9948435at2759"/>
<evidence type="ECO:0000256" key="1">
    <source>
        <dbReference type="SAM" id="MobiDB-lite"/>
    </source>
</evidence>
<protein>
    <submittedName>
        <fullName evidence="2">RBM43 protein</fullName>
    </submittedName>
</protein>
<evidence type="ECO:0000313" key="3">
    <source>
        <dbReference type="Proteomes" id="UP000518911"/>
    </source>
</evidence>
<reference evidence="2 3" key="1">
    <citation type="submission" date="2019-09" db="EMBL/GenBank/DDBJ databases">
        <title>Bird 10,000 Genomes (B10K) Project - Family phase.</title>
        <authorList>
            <person name="Zhang G."/>
        </authorList>
    </citation>
    <scope>NUCLEOTIDE SEQUENCE [LARGE SCALE GENOMIC DNA]</scope>
    <source>
        <strain evidence="2">OUT-0055</strain>
        <tissue evidence="2">Blood</tissue>
    </source>
</reference>
<organism evidence="2 3">
    <name type="scientific">Atlantisia rogersi</name>
    <name type="common">Inaccessible Island rail</name>
    <dbReference type="NCBI Taxonomy" id="2478892"/>
    <lineage>
        <taxon>Eukaryota</taxon>
        <taxon>Metazoa</taxon>
        <taxon>Chordata</taxon>
        <taxon>Craniata</taxon>
        <taxon>Vertebrata</taxon>
        <taxon>Euteleostomi</taxon>
        <taxon>Archelosauria</taxon>
        <taxon>Archosauria</taxon>
        <taxon>Dinosauria</taxon>
        <taxon>Saurischia</taxon>
        <taxon>Theropoda</taxon>
        <taxon>Coelurosauria</taxon>
        <taxon>Aves</taxon>
        <taxon>Neognathae</taxon>
        <taxon>Neoaves</taxon>
        <taxon>Gruiformes</taxon>
        <taxon>Rallidae</taxon>
        <taxon>Atlantisia</taxon>
    </lineage>
</organism>
<dbReference type="Proteomes" id="UP000518911">
    <property type="component" value="Unassembled WGS sequence"/>
</dbReference>
<gene>
    <name evidence="2" type="primary">Rbm43_0</name>
    <name evidence="2" type="ORF">ATLROG_R11934</name>
</gene>
<keyword evidence="3" id="KW-1185">Reference proteome</keyword>
<comment type="caution">
    <text evidence="2">The sequence shown here is derived from an EMBL/GenBank/DDBJ whole genome shotgun (WGS) entry which is preliminary data.</text>
</comment>
<feature type="region of interest" description="Disordered" evidence="1">
    <location>
        <begin position="71"/>
        <end position="93"/>
    </location>
</feature>
<dbReference type="PANTHER" id="PTHR15225:SF8">
    <property type="entry name" value="RNA-BINDING PROTEIN 43"/>
    <property type="match status" value="1"/>
</dbReference>